<protein>
    <submittedName>
        <fullName evidence="11">Nucleotidyltransferase domain-containing protein</fullName>
    </submittedName>
</protein>
<comment type="similarity">
    <text evidence="9">Belongs to the MntA antitoxin family.</text>
</comment>
<dbReference type="SUPFAM" id="SSF81301">
    <property type="entry name" value="Nucleotidyltransferase"/>
    <property type="match status" value="1"/>
</dbReference>
<dbReference type="Pfam" id="PF01909">
    <property type="entry name" value="NTP_transf_2"/>
    <property type="match status" value="1"/>
</dbReference>
<feature type="domain" description="Polymerase nucleotidyl transferase" evidence="10">
    <location>
        <begin position="13"/>
        <end position="97"/>
    </location>
</feature>
<dbReference type="GO" id="GO:0005524">
    <property type="term" value="F:ATP binding"/>
    <property type="evidence" value="ECO:0007669"/>
    <property type="project" value="UniProtKB-KW"/>
</dbReference>
<name>A0A7X1AWE5_9BACT</name>
<dbReference type="GO" id="GO:0016779">
    <property type="term" value="F:nucleotidyltransferase activity"/>
    <property type="evidence" value="ECO:0007669"/>
    <property type="project" value="UniProtKB-KW"/>
</dbReference>
<dbReference type="InterPro" id="IPR052038">
    <property type="entry name" value="Type-VII_TA_antitoxin"/>
</dbReference>
<proteinExistence type="inferred from homology"/>
<keyword evidence="5" id="KW-0479">Metal-binding</keyword>
<keyword evidence="6" id="KW-0547">Nucleotide-binding</keyword>
<reference evidence="11 12" key="1">
    <citation type="submission" date="2020-07" db="EMBL/GenBank/DDBJ databases">
        <authorList>
            <person name="Feng X."/>
        </authorList>
    </citation>
    <scope>NUCLEOTIDE SEQUENCE [LARGE SCALE GENOMIC DNA]</scope>
    <source>
        <strain evidence="11 12">JCM14086</strain>
    </source>
</reference>
<comment type="cofactor">
    <cofactor evidence="1">
        <name>Mg(2+)</name>
        <dbReference type="ChEBI" id="CHEBI:18420"/>
    </cofactor>
</comment>
<dbReference type="CDD" id="cd05403">
    <property type="entry name" value="NT_KNTase_like"/>
    <property type="match status" value="1"/>
</dbReference>
<gene>
    <name evidence="11" type="ORF">H5P30_05570</name>
</gene>
<dbReference type="GO" id="GO:0046872">
    <property type="term" value="F:metal ion binding"/>
    <property type="evidence" value="ECO:0007669"/>
    <property type="project" value="UniProtKB-KW"/>
</dbReference>
<comment type="caution">
    <text evidence="11">The sequence shown here is derived from an EMBL/GenBank/DDBJ whole genome shotgun (WGS) entry which is preliminary data.</text>
</comment>
<organism evidence="11 12">
    <name type="scientific">Puniceicoccus vermicola</name>
    <dbReference type="NCBI Taxonomy" id="388746"/>
    <lineage>
        <taxon>Bacteria</taxon>
        <taxon>Pseudomonadati</taxon>
        <taxon>Verrucomicrobiota</taxon>
        <taxon>Opitutia</taxon>
        <taxon>Puniceicoccales</taxon>
        <taxon>Puniceicoccaceae</taxon>
        <taxon>Puniceicoccus</taxon>
    </lineage>
</organism>
<keyword evidence="2" id="KW-1277">Toxin-antitoxin system</keyword>
<keyword evidence="7" id="KW-0067">ATP-binding</keyword>
<dbReference type="RefSeq" id="WP_185691963.1">
    <property type="nucleotide sequence ID" value="NZ_JACHVA010000049.1"/>
</dbReference>
<dbReference type="AlphaFoldDB" id="A0A7X1AWE5"/>
<evidence type="ECO:0000256" key="6">
    <source>
        <dbReference type="ARBA" id="ARBA00022741"/>
    </source>
</evidence>
<evidence type="ECO:0000256" key="4">
    <source>
        <dbReference type="ARBA" id="ARBA00022695"/>
    </source>
</evidence>
<keyword evidence="3 11" id="KW-0808">Transferase</keyword>
<dbReference type="InterPro" id="IPR043519">
    <property type="entry name" value="NT_sf"/>
</dbReference>
<evidence type="ECO:0000256" key="8">
    <source>
        <dbReference type="ARBA" id="ARBA00022842"/>
    </source>
</evidence>
<keyword evidence="8" id="KW-0460">Magnesium</keyword>
<dbReference type="PANTHER" id="PTHR33571:SF14">
    <property type="entry name" value="PROTEIN ADENYLYLTRANSFERASE MJ0435-RELATED"/>
    <property type="match status" value="1"/>
</dbReference>
<evidence type="ECO:0000256" key="3">
    <source>
        <dbReference type="ARBA" id="ARBA00022679"/>
    </source>
</evidence>
<evidence type="ECO:0000256" key="1">
    <source>
        <dbReference type="ARBA" id="ARBA00001946"/>
    </source>
</evidence>
<evidence type="ECO:0000256" key="2">
    <source>
        <dbReference type="ARBA" id="ARBA00022649"/>
    </source>
</evidence>
<dbReference type="Gene3D" id="3.30.460.10">
    <property type="entry name" value="Beta Polymerase, domain 2"/>
    <property type="match status" value="1"/>
</dbReference>
<sequence length="101" mass="11215">MNRKDSVLKKLSENRQRFRAFGVEELGVFGSVAKGTNTAESDVDIIVSFASHQKSSKNFNAICDLLDELIGEPYDIVTREGLSPYFGPEILKEAIYVELAS</sequence>
<keyword evidence="4" id="KW-0548">Nucleotidyltransferase</keyword>
<keyword evidence="12" id="KW-1185">Reference proteome</keyword>
<accession>A0A7X1AWE5</accession>
<evidence type="ECO:0000259" key="10">
    <source>
        <dbReference type="Pfam" id="PF01909"/>
    </source>
</evidence>
<evidence type="ECO:0000313" key="11">
    <source>
        <dbReference type="EMBL" id="MBC2601241.1"/>
    </source>
</evidence>
<dbReference type="InterPro" id="IPR002934">
    <property type="entry name" value="Polymerase_NTP_transf_dom"/>
</dbReference>
<evidence type="ECO:0000256" key="9">
    <source>
        <dbReference type="ARBA" id="ARBA00038276"/>
    </source>
</evidence>
<evidence type="ECO:0000256" key="5">
    <source>
        <dbReference type="ARBA" id="ARBA00022723"/>
    </source>
</evidence>
<evidence type="ECO:0000313" key="12">
    <source>
        <dbReference type="Proteomes" id="UP000525652"/>
    </source>
</evidence>
<dbReference type="PANTHER" id="PTHR33571">
    <property type="entry name" value="SSL8005 PROTEIN"/>
    <property type="match status" value="1"/>
</dbReference>
<dbReference type="Proteomes" id="UP000525652">
    <property type="component" value="Unassembled WGS sequence"/>
</dbReference>
<dbReference type="EMBL" id="JACHVA010000049">
    <property type="protein sequence ID" value="MBC2601241.1"/>
    <property type="molecule type" value="Genomic_DNA"/>
</dbReference>
<evidence type="ECO:0000256" key="7">
    <source>
        <dbReference type="ARBA" id="ARBA00022840"/>
    </source>
</evidence>